<dbReference type="RefSeq" id="WP_368499280.1">
    <property type="nucleotide sequence ID" value="NZ_CP162511.1"/>
</dbReference>
<evidence type="ECO:0000256" key="1">
    <source>
        <dbReference type="ARBA" id="ARBA00008226"/>
    </source>
</evidence>
<evidence type="ECO:0000256" key="5">
    <source>
        <dbReference type="ARBA" id="ARBA00022840"/>
    </source>
</evidence>
<feature type="binding site" evidence="9">
    <location>
        <position position="141"/>
    </location>
    <ligand>
        <name>L-histidine</name>
        <dbReference type="ChEBI" id="CHEBI:57595"/>
    </ligand>
</feature>
<dbReference type="PANTHER" id="PTHR11476">
    <property type="entry name" value="HISTIDYL-TRNA SYNTHETASE"/>
    <property type="match status" value="1"/>
</dbReference>
<dbReference type="SUPFAM" id="SSF55681">
    <property type="entry name" value="Class II aaRS and biotin synthetases"/>
    <property type="match status" value="1"/>
</dbReference>
<protein>
    <recommendedName>
        <fullName evidence="3 8">Histidine--tRNA ligase</fullName>
        <ecNumber evidence="3 8">6.1.1.21</ecNumber>
    </recommendedName>
</protein>
<evidence type="ECO:0000313" key="11">
    <source>
        <dbReference type="EMBL" id="XDI06901.1"/>
    </source>
</evidence>
<feature type="domain" description="Aminoacyl-transfer RNA synthetases class-II family profile" evidence="10">
    <location>
        <begin position="1"/>
        <end position="372"/>
    </location>
</feature>
<dbReference type="Pfam" id="PF13393">
    <property type="entry name" value="tRNA-synt_His"/>
    <property type="match status" value="1"/>
</dbReference>
<dbReference type="GO" id="GO:0005737">
    <property type="term" value="C:cytoplasm"/>
    <property type="evidence" value="ECO:0007669"/>
    <property type="project" value="UniProtKB-UniRule"/>
</dbReference>
<dbReference type="PIRSF" id="PIRSF001549">
    <property type="entry name" value="His-tRNA_synth"/>
    <property type="match status" value="1"/>
</dbReference>
<feature type="binding site" evidence="9">
    <location>
        <begin position="97"/>
        <end position="99"/>
    </location>
    <ligand>
        <name>L-histidine</name>
        <dbReference type="ChEBI" id="CHEBI:57595"/>
    </ligand>
</feature>
<keyword evidence="4" id="KW-0547">Nucleotide-binding</keyword>
<name>A0AB39BKI9_9MICO</name>
<evidence type="ECO:0000256" key="2">
    <source>
        <dbReference type="ARBA" id="ARBA00011738"/>
    </source>
</evidence>
<dbReference type="InterPro" id="IPR045864">
    <property type="entry name" value="aa-tRNA-synth_II/BPL/LPL"/>
</dbReference>
<keyword evidence="11" id="KW-0436">Ligase</keyword>
<comment type="similarity">
    <text evidence="1">Belongs to the class-II aminoacyl-tRNA synthetase family.</text>
</comment>
<comment type="catalytic activity">
    <reaction evidence="7">
        <text>tRNA(His) + L-histidine + ATP = L-histidyl-tRNA(His) + AMP + diphosphate + H(+)</text>
        <dbReference type="Rhea" id="RHEA:17313"/>
        <dbReference type="Rhea" id="RHEA-COMP:9665"/>
        <dbReference type="Rhea" id="RHEA-COMP:9689"/>
        <dbReference type="ChEBI" id="CHEBI:15378"/>
        <dbReference type="ChEBI" id="CHEBI:30616"/>
        <dbReference type="ChEBI" id="CHEBI:33019"/>
        <dbReference type="ChEBI" id="CHEBI:57595"/>
        <dbReference type="ChEBI" id="CHEBI:78442"/>
        <dbReference type="ChEBI" id="CHEBI:78527"/>
        <dbReference type="ChEBI" id="CHEBI:456215"/>
        <dbReference type="EC" id="6.1.1.21"/>
    </reaction>
</comment>
<evidence type="ECO:0000259" key="10">
    <source>
        <dbReference type="PROSITE" id="PS50862"/>
    </source>
</evidence>
<reference evidence="11" key="1">
    <citation type="submission" date="2024-05" db="EMBL/GenBank/DDBJ databases">
        <title>Herbiconiux sp. A18JL235.</title>
        <authorList>
            <person name="Zhang G."/>
        </authorList>
    </citation>
    <scope>NUCLEOTIDE SEQUENCE</scope>
    <source>
        <strain evidence="11">A18JL235</strain>
    </source>
</reference>
<dbReference type="GO" id="GO:0004821">
    <property type="term" value="F:histidine-tRNA ligase activity"/>
    <property type="evidence" value="ECO:0007669"/>
    <property type="project" value="UniProtKB-UniRule"/>
</dbReference>
<dbReference type="PANTHER" id="PTHR11476:SF7">
    <property type="entry name" value="HISTIDINE--TRNA LIGASE"/>
    <property type="match status" value="1"/>
</dbReference>
<dbReference type="Gene3D" id="3.30.930.10">
    <property type="entry name" value="Bira Bifunctional Protein, Domain 2"/>
    <property type="match status" value="1"/>
</dbReference>
<keyword evidence="6" id="KW-0648">Protein biosynthesis</keyword>
<feature type="binding site" evidence="9">
    <location>
        <position position="127"/>
    </location>
    <ligand>
        <name>L-histidine</name>
        <dbReference type="ChEBI" id="CHEBI:57595"/>
    </ligand>
</feature>
<feature type="binding site" evidence="9">
    <location>
        <begin position="300"/>
        <end position="301"/>
    </location>
    <ligand>
        <name>L-histidine</name>
        <dbReference type="ChEBI" id="CHEBI:57595"/>
    </ligand>
</feature>
<comment type="subunit">
    <text evidence="2">Homodimer.</text>
</comment>
<dbReference type="PROSITE" id="PS50862">
    <property type="entry name" value="AA_TRNA_LIGASE_II"/>
    <property type="match status" value="1"/>
</dbReference>
<feature type="binding site" evidence="9">
    <location>
        <position position="145"/>
    </location>
    <ligand>
        <name>L-histidine</name>
        <dbReference type="ChEBI" id="CHEBI:57595"/>
    </ligand>
</feature>
<feature type="binding site" evidence="9">
    <location>
        <position position="296"/>
    </location>
    <ligand>
        <name>L-histidine</name>
        <dbReference type="ChEBI" id="CHEBI:57595"/>
    </ligand>
</feature>
<dbReference type="EC" id="6.1.1.21" evidence="3 8"/>
<evidence type="ECO:0000256" key="6">
    <source>
        <dbReference type="ARBA" id="ARBA00022917"/>
    </source>
</evidence>
<gene>
    <name evidence="11" type="primary">hisS</name>
    <name evidence="11" type="ORF">ABFY20_07295</name>
</gene>
<sequence>MATPVSAPRGMRDFLPADKAKRERVLGVIRSTYAAHGFDEIETPVVEDFDRLHAGLGGDNEKLAFNVMKRGLAASDLADAAAADDPDALADLGLRFDLTVPLARFYATHRAALPQVFRAVQIAPVWRAERPQKGRYRQFVQCDIDIIGEAGILAEIELLTATLATLDTLGLTGCRIRINDRRILTGMLDAFGFAPEEHASVLITVDKLDKVGTGGVVDELRSKGATPAAVDALAAYFESTPVTGAAESVLLTVASVTAALPKGVAPDAVAALASIGAALEAAGVHGELVFDPFLVRGMGYYTGTIFEIEHPDFSFSLGGGGRYDGMIGRFLGEQVPACGFSIGFERIIDLIDDPAGSESRSIVLVHDKAAEPERLLALKAGFLEQGVRVRLERRTKNLTPLLDRAAASGFSHFALVGRETVRADELELKELSSPE</sequence>
<accession>A0AB39BKI9</accession>
<keyword evidence="5" id="KW-0067">ATP-binding</keyword>
<organism evidence="11">
    <name type="scientific">Herbiconiux sp. A18JL235</name>
    <dbReference type="NCBI Taxonomy" id="3152363"/>
    <lineage>
        <taxon>Bacteria</taxon>
        <taxon>Bacillati</taxon>
        <taxon>Actinomycetota</taxon>
        <taxon>Actinomycetes</taxon>
        <taxon>Micrococcales</taxon>
        <taxon>Microbacteriaceae</taxon>
        <taxon>Herbiconiux</taxon>
    </lineage>
</organism>
<dbReference type="InterPro" id="IPR041715">
    <property type="entry name" value="HisRS-like_core"/>
</dbReference>
<dbReference type="InterPro" id="IPR015807">
    <property type="entry name" value="His-tRNA-ligase"/>
</dbReference>
<evidence type="ECO:0000256" key="8">
    <source>
        <dbReference type="NCBIfam" id="TIGR00442"/>
    </source>
</evidence>
<dbReference type="EMBL" id="CP162511">
    <property type="protein sequence ID" value="XDI06901.1"/>
    <property type="molecule type" value="Genomic_DNA"/>
</dbReference>
<dbReference type="InterPro" id="IPR006195">
    <property type="entry name" value="aa-tRNA-synth_II"/>
</dbReference>
<dbReference type="InterPro" id="IPR004516">
    <property type="entry name" value="HisRS/HisZ"/>
</dbReference>
<proteinExistence type="inferred from homology"/>
<evidence type="ECO:0000256" key="3">
    <source>
        <dbReference type="ARBA" id="ARBA00012815"/>
    </source>
</evidence>
<dbReference type="AlphaFoldDB" id="A0AB39BKI9"/>
<dbReference type="GO" id="GO:0005524">
    <property type="term" value="F:ATP binding"/>
    <property type="evidence" value="ECO:0007669"/>
    <property type="project" value="UniProtKB-KW"/>
</dbReference>
<dbReference type="CDD" id="cd00773">
    <property type="entry name" value="HisRS-like_core"/>
    <property type="match status" value="1"/>
</dbReference>
<dbReference type="GO" id="GO:0006427">
    <property type="term" value="P:histidyl-tRNA aminoacylation"/>
    <property type="evidence" value="ECO:0007669"/>
    <property type="project" value="UniProtKB-UniRule"/>
</dbReference>
<evidence type="ECO:0000256" key="7">
    <source>
        <dbReference type="ARBA" id="ARBA00047639"/>
    </source>
</evidence>
<evidence type="ECO:0000256" key="4">
    <source>
        <dbReference type="ARBA" id="ARBA00022741"/>
    </source>
</evidence>
<evidence type="ECO:0000256" key="9">
    <source>
        <dbReference type="PIRSR" id="PIRSR001549-1"/>
    </source>
</evidence>
<dbReference type="NCBIfam" id="TIGR00442">
    <property type="entry name" value="hisS"/>
    <property type="match status" value="1"/>
</dbReference>